<dbReference type="EMBL" id="SOKU01000317">
    <property type="protein sequence ID" value="TES84526.1"/>
    <property type="molecule type" value="Genomic_DNA"/>
</dbReference>
<evidence type="ECO:0000259" key="12">
    <source>
        <dbReference type="PROSITE" id="PS50926"/>
    </source>
</evidence>
<feature type="domain" description="MTTase N-terminal" evidence="13">
    <location>
        <begin position="4"/>
        <end position="117"/>
    </location>
</feature>
<dbReference type="AlphaFoldDB" id="A0A523QGE7"/>
<evidence type="ECO:0000256" key="5">
    <source>
        <dbReference type="ARBA" id="ARBA00022679"/>
    </source>
</evidence>
<dbReference type="SFLD" id="SFLDS00029">
    <property type="entry name" value="Radical_SAM"/>
    <property type="match status" value="1"/>
</dbReference>
<dbReference type="InterPro" id="IPR007197">
    <property type="entry name" value="rSAM"/>
</dbReference>
<dbReference type="InterPro" id="IPR005839">
    <property type="entry name" value="Methylthiotransferase"/>
</dbReference>
<comment type="function">
    <text evidence="2">Catalyzes the methylthiolation of N6-threonylcarbamoyladenosine (t(6)A), leading to the formation of 2-methylthio-N6-threonylcarbamoyladenosine (ms(2)t(6)A) at position 37 in tRNAs that read codons beginning with adenine.</text>
</comment>
<dbReference type="NCBIfam" id="TIGR01579">
    <property type="entry name" value="MiaB-like-C"/>
    <property type="match status" value="1"/>
</dbReference>
<keyword evidence="9" id="KW-0411">Iron-sulfur</keyword>
<dbReference type="PROSITE" id="PS51918">
    <property type="entry name" value="RADICAL_SAM"/>
    <property type="match status" value="1"/>
</dbReference>
<dbReference type="SFLD" id="SFLDG01082">
    <property type="entry name" value="B12-binding_domain_containing"/>
    <property type="match status" value="1"/>
</dbReference>
<dbReference type="Gene3D" id="3.80.30.20">
    <property type="entry name" value="tm_1862 like domain"/>
    <property type="match status" value="1"/>
</dbReference>
<dbReference type="InterPro" id="IPR002792">
    <property type="entry name" value="TRAM_dom"/>
</dbReference>
<feature type="domain" description="Radical SAM core" evidence="14">
    <location>
        <begin position="129"/>
        <end position="360"/>
    </location>
</feature>
<dbReference type="InterPro" id="IPR006638">
    <property type="entry name" value="Elp3/MiaA/NifB-like_rSAM"/>
</dbReference>
<evidence type="ECO:0000256" key="2">
    <source>
        <dbReference type="ARBA" id="ARBA00002399"/>
    </source>
</evidence>
<dbReference type="Gene3D" id="3.40.50.12160">
    <property type="entry name" value="Methylthiotransferase, N-terminal domain"/>
    <property type="match status" value="1"/>
</dbReference>
<keyword evidence="7" id="KW-0479">Metal-binding</keyword>
<dbReference type="InterPro" id="IPR058240">
    <property type="entry name" value="rSAM_sf"/>
</dbReference>
<dbReference type="PROSITE" id="PS51449">
    <property type="entry name" value="MTTASE_N"/>
    <property type="match status" value="1"/>
</dbReference>
<dbReference type="PROSITE" id="PS01278">
    <property type="entry name" value="MTTASE_RADICAL"/>
    <property type="match status" value="1"/>
</dbReference>
<dbReference type="Proteomes" id="UP000320781">
    <property type="component" value="Unassembled WGS sequence"/>
</dbReference>
<evidence type="ECO:0000259" key="13">
    <source>
        <dbReference type="PROSITE" id="PS51449"/>
    </source>
</evidence>
<dbReference type="PANTHER" id="PTHR11918:SF45">
    <property type="entry name" value="THREONYLCARBAMOYLADENOSINE TRNA METHYLTHIOTRANSFERASE"/>
    <property type="match status" value="1"/>
</dbReference>
<feature type="domain" description="TRAM" evidence="12">
    <location>
        <begin position="363"/>
        <end position="427"/>
    </location>
</feature>
<dbReference type="NCBIfam" id="TIGR00089">
    <property type="entry name" value="MiaB/RimO family radical SAM methylthiotransferase"/>
    <property type="match status" value="1"/>
</dbReference>
<evidence type="ECO:0000313" key="16">
    <source>
        <dbReference type="Proteomes" id="UP000320781"/>
    </source>
</evidence>
<dbReference type="FunFam" id="3.80.30.20:FF:000001">
    <property type="entry name" value="tRNA-2-methylthio-N(6)-dimethylallyladenosine synthase 2"/>
    <property type="match status" value="1"/>
</dbReference>
<dbReference type="Pfam" id="PF04055">
    <property type="entry name" value="Radical_SAM"/>
    <property type="match status" value="1"/>
</dbReference>
<evidence type="ECO:0000259" key="14">
    <source>
        <dbReference type="PROSITE" id="PS51918"/>
    </source>
</evidence>
<reference evidence="15 16" key="1">
    <citation type="submission" date="2019-03" db="EMBL/GenBank/DDBJ databases">
        <title>Metabolic potential of uncultured bacteria and archaea associated with petroleum seepage in deep-sea sediments.</title>
        <authorList>
            <person name="Dong X."/>
            <person name="Hubert C."/>
        </authorList>
    </citation>
    <scope>NUCLEOTIDE SEQUENCE [LARGE SCALE GENOMIC DNA]</scope>
    <source>
        <strain evidence="15">E44_bin92</strain>
    </source>
</reference>
<evidence type="ECO:0000256" key="4">
    <source>
        <dbReference type="ARBA" id="ARBA00022485"/>
    </source>
</evidence>
<dbReference type="SUPFAM" id="SSF102114">
    <property type="entry name" value="Radical SAM enzymes"/>
    <property type="match status" value="1"/>
</dbReference>
<proteinExistence type="predicted"/>
<keyword evidence="8" id="KW-0408">Iron</keyword>
<dbReference type="GO" id="GO:0046872">
    <property type="term" value="F:metal ion binding"/>
    <property type="evidence" value="ECO:0007669"/>
    <property type="project" value="UniProtKB-KW"/>
</dbReference>
<organism evidence="15 16">
    <name type="scientific">Aerophobetes bacterium</name>
    <dbReference type="NCBI Taxonomy" id="2030807"/>
    <lineage>
        <taxon>Bacteria</taxon>
        <taxon>Candidatus Aerophobota</taxon>
    </lineage>
</organism>
<protein>
    <recommendedName>
        <fullName evidence="3">tRNA (N(6)-L-threonylcarbamoyladenosine(37)-C(2))-methylthiotransferase</fullName>
        <ecNumber evidence="3">2.8.4.5</ecNumber>
    </recommendedName>
    <alternativeName>
        <fullName evidence="10">tRNA-t(6)A37 methylthiotransferase</fullName>
    </alternativeName>
</protein>
<dbReference type="InterPro" id="IPR038135">
    <property type="entry name" value="Methylthiotransferase_N_sf"/>
</dbReference>
<dbReference type="GO" id="GO:0051539">
    <property type="term" value="F:4 iron, 4 sulfur cluster binding"/>
    <property type="evidence" value="ECO:0007669"/>
    <property type="project" value="UniProtKB-KW"/>
</dbReference>
<evidence type="ECO:0000313" key="15">
    <source>
        <dbReference type="EMBL" id="TES84526.1"/>
    </source>
</evidence>
<keyword evidence="6" id="KW-0949">S-adenosyl-L-methionine</keyword>
<comment type="catalytic activity">
    <reaction evidence="11">
        <text>N(6)-L-threonylcarbamoyladenosine(37) in tRNA + (sulfur carrier)-SH + AH2 + 2 S-adenosyl-L-methionine = 2-methylsulfanyl-N(6)-L-threonylcarbamoyladenosine(37) in tRNA + (sulfur carrier)-H + 5'-deoxyadenosine + L-methionine + A + S-adenosyl-L-homocysteine + 2 H(+)</text>
        <dbReference type="Rhea" id="RHEA:37075"/>
        <dbReference type="Rhea" id="RHEA-COMP:10163"/>
        <dbReference type="Rhea" id="RHEA-COMP:11092"/>
        <dbReference type="Rhea" id="RHEA-COMP:14737"/>
        <dbReference type="Rhea" id="RHEA-COMP:14739"/>
        <dbReference type="ChEBI" id="CHEBI:13193"/>
        <dbReference type="ChEBI" id="CHEBI:15378"/>
        <dbReference type="ChEBI" id="CHEBI:17319"/>
        <dbReference type="ChEBI" id="CHEBI:17499"/>
        <dbReference type="ChEBI" id="CHEBI:29917"/>
        <dbReference type="ChEBI" id="CHEBI:57844"/>
        <dbReference type="ChEBI" id="CHEBI:57856"/>
        <dbReference type="ChEBI" id="CHEBI:59789"/>
        <dbReference type="ChEBI" id="CHEBI:64428"/>
        <dbReference type="ChEBI" id="CHEBI:74418"/>
        <dbReference type="ChEBI" id="CHEBI:74420"/>
        <dbReference type="EC" id="2.8.4.5"/>
    </reaction>
</comment>
<sequence length="432" mass="49403">MRKGRVALVSLGCKVNQYEVQLLREKLTRLGFTSVPFEEKADLYVINTCTVTKRADQKSEELIKRAQGKKRKGRLAVTGCYAEAEGNRIKEKFPGVDVVLGNDDKLKLARLVGLDDPLPLPPRSSISHFYGRTRAFVKIEDGCHEFCAYCRIPYVRGSRIRSRSMREVLREVENLVQSGFKEIVLVGVNLGLYGKDLPSSESLVHLLEKMEHYGEGVRFRLSSLEPHLVRDDLLEFIGSSSSICRHLHLPLQSGDNYILQRMERKYTRGEYRKLVERTRDLIPQVSITTDVMVGFPGEEGRHFQNTYHFLEDVQFSRLHVFRFCPRPGTKAFSMKPRVEAKVQRRRSEELRRLGNSLSKRFAGRFLGQALRVLVEEKRHLESGRLMGYTDNYIRTFLEGKDDAKNKLVRVRLIRAEDGGGAIGEVEAVDEGA</sequence>
<keyword evidence="5 15" id="KW-0808">Transferase</keyword>
<dbReference type="SMART" id="SM00729">
    <property type="entry name" value="Elp3"/>
    <property type="match status" value="1"/>
</dbReference>
<dbReference type="InterPro" id="IPR023404">
    <property type="entry name" value="rSAM_horseshoe"/>
</dbReference>
<evidence type="ECO:0000256" key="10">
    <source>
        <dbReference type="ARBA" id="ARBA00031213"/>
    </source>
</evidence>
<evidence type="ECO:0000256" key="9">
    <source>
        <dbReference type="ARBA" id="ARBA00023014"/>
    </source>
</evidence>
<dbReference type="InterPro" id="IPR020612">
    <property type="entry name" value="Methylthiotransferase_CS"/>
</dbReference>
<dbReference type="PROSITE" id="PS50926">
    <property type="entry name" value="TRAM"/>
    <property type="match status" value="1"/>
</dbReference>
<gene>
    <name evidence="15" type="primary">mtaB</name>
    <name evidence="15" type="ORF">E3J95_06495</name>
</gene>
<evidence type="ECO:0000256" key="7">
    <source>
        <dbReference type="ARBA" id="ARBA00022723"/>
    </source>
</evidence>
<dbReference type="EC" id="2.8.4.5" evidence="3"/>
<dbReference type="InterPro" id="IPR006467">
    <property type="entry name" value="MiaB-like_bact"/>
</dbReference>
<accession>A0A523QGE7</accession>
<dbReference type="PANTHER" id="PTHR11918">
    <property type="entry name" value="RADICAL SAM PROTEINS"/>
    <property type="match status" value="1"/>
</dbReference>
<dbReference type="SFLD" id="SFLDG01061">
    <property type="entry name" value="methylthiotransferase"/>
    <property type="match status" value="1"/>
</dbReference>
<evidence type="ECO:0000256" key="11">
    <source>
        <dbReference type="ARBA" id="ARBA00051661"/>
    </source>
</evidence>
<evidence type="ECO:0000256" key="1">
    <source>
        <dbReference type="ARBA" id="ARBA00001966"/>
    </source>
</evidence>
<dbReference type="Pfam" id="PF00919">
    <property type="entry name" value="UPF0004"/>
    <property type="match status" value="1"/>
</dbReference>
<comment type="caution">
    <text evidence="15">The sequence shown here is derived from an EMBL/GenBank/DDBJ whole genome shotgun (WGS) entry which is preliminary data.</text>
</comment>
<name>A0A523QGE7_UNCAE</name>
<comment type="cofactor">
    <cofactor evidence="1">
        <name>[4Fe-4S] cluster</name>
        <dbReference type="ChEBI" id="CHEBI:49883"/>
    </cofactor>
</comment>
<evidence type="ECO:0000256" key="8">
    <source>
        <dbReference type="ARBA" id="ARBA00023004"/>
    </source>
</evidence>
<evidence type="ECO:0000256" key="3">
    <source>
        <dbReference type="ARBA" id="ARBA00013273"/>
    </source>
</evidence>
<dbReference type="GO" id="GO:0035598">
    <property type="term" value="F:tRNA (N(6)-L-threonylcarbamoyladenosine(37)-C(2))-methylthiotransferase activity"/>
    <property type="evidence" value="ECO:0007669"/>
    <property type="project" value="UniProtKB-EC"/>
</dbReference>
<dbReference type="InterPro" id="IPR013848">
    <property type="entry name" value="Methylthiotransferase_N"/>
</dbReference>
<evidence type="ECO:0000256" key="6">
    <source>
        <dbReference type="ARBA" id="ARBA00022691"/>
    </source>
</evidence>
<keyword evidence="4" id="KW-0004">4Fe-4S</keyword>